<name>A0A124E8M5_MYCTH</name>
<evidence type="ECO:0000313" key="1">
    <source>
        <dbReference type="EMBL" id="GAT16194.1"/>
    </source>
</evidence>
<dbReference type="STRING" id="1797.RMCT_3163"/>
<dbReference type="OMA" id="VHWLAPL"/>
<sequence>MPLVPASDDDFATIRDQLCAEFGQWLEGRHGTTDTGAVVSDADIFLDWRFHYSTGVLDAYDEADIGEFLLGWCPRKLSAPPEAADGICRALSAFVEFLADTGRLRGGFDRAARLMTYTEGLIPAMRTRMADPANFGMAKSLFFDLDQGEALTEDELKDAVQARMDEFNTLPFEQRKAATDRFFDPQPELLELPFTYLPPSPTEVQAAALAAALPRKVEALRDYLGAGKPLTQKGNLKLADGRALVELLDTGDRFDPQHGGTTFKTTSTEHLPGLNFFIDVAKRVRAVRVYQRRLVPVQAWGRRSTVDQAVALARLVVEGGPLTLRGSRYRTIFDLLDELLDAGIVHWLAPLLAHDTEVEFDRIVDVARVVVDEQFGEDDRWRDTFEAITEKDVSRIFTTLEAAGVIEWVDTVAVATRWDDSYPAGGVVRLTALGRHVIADLVPDAGYVLTTVGDLADADGAALIDALGSVSDDQHPAVLAAWQPGRSATERAEMIVTAIADADTAVARLVGFVALERFEPETVAPLVRQLLDSPAAGHAALWLVSHGLADDEAVGDFVTIGVVVDVLAAALDDPDELCRLFTGSLSAEELSSMLDDMWRHPAAETGAVLDALGEHLPDAKLAKAARKAAMRHRSWMANRG</sequence>
<gene>
    <name evidence="1" type="ORF">RMCT_3163</name>
</gene>
<proteinExistence type="predicted"/>
<reference evidence="2" key="2">
    <citation type="submission" date="2016-02" db="EMBL/GenBank/DDBJ databases">
        <title>Draft genome sequence of five rapidly growing Mycobacterium species.</title>
        <authorList>
            <person name="Katahira K."/>
            <person name="Gotou Y."/>
            <person name="Iida K."/>
            <person name="Ogura Y."/>
            <person name="Hayashi T."/>
        </authorList>
    </citation>
    <scope>NUCLEOTIDE SEQUENCE [LARGE SCALE GENOMIC DNA]</scope>
    <source>
        <strain evidence="2">JCM6362</strain>
    </source>
</reference>
<dbReference type="OrthoDB" id="3578774at2"/>
<evidence type="ECO:0000313" key="2">
    <source>
        <dbReference type="Proteomes" id="UP000069654"/>
    </source>
</evidence>
<dbReference type="RefSeq" id="WP_003923559.1">
    <property type="nucleotide sequence ID" value="NZ_BCTB01000036.1"/>
</dbReference>
<reference evidence="1 2" key="1">
    <citation type="journal article" date="2016" name="Genome Announc.">
        <title>Draft Genome Sequences of Five Rapidly Growing Mycobacterium Species, M. thermoresistibile, M. fortuitum subsp. acetamidolyticum, M. canariasense, M. brisbanense, and M. novocastrense.</title>
        <authorList>
            <person name="Katahira K."/>
            <person name="Ogura Y."/>
            <person name="Gotoh Y."/>
            <person name="Hayashi T."/>
        </authorList>
    </citation>
    <scope>NUCLEOTIDE SEQUENCE [LARGE SCALE GENOMIC DNA]</scope>
    <source>
        <strain evidence="1 2">JCM6362</strain>
    </source>
</reference>
<dbReference type="Proteomes" id="UP000069654">
    <property type="component" value="Unassembled WGS sequence"/>
</dbReference>
<organism evidence="1 2">
    <name type="scientific">Mycolicibacterium thermoresistibile</name>
    <name type="common">Mycobacterium thermoresistibile</name>
    <dbReference type="NCBI Taxonomy" id="1797"/>
    <lineage>
        <taxon>Bacteria</taxon>
        <taxon>Bacillati</taxon>
        <taxon>Actinomycetota</taxon>
        <taxon>Actinomycetes</taxon>
        <taxon>Mycobacteriales</taxon>
        <taxon>Mycobacteriaceae</taxon>
        <taxon>Mycolicibacterium</taxon>
    </lineage>
</organism>
<dbReference type="EMBL" id="BCTB01000036">
    <property type="protein sequence ID" value="GAT16194.1"/>
    <property type="molecule type" value="Genomic_DNA"/>
</dbReference>
<comment type="caution">
    <text evidence="1">The sequence shown here is derived from an EMBL/GenBank/DDBJ whole genome shotgun (WGS) entry which is preliminary data.</text>
</comment>
<protein>
    <submittedName>
        <fullName evidence="1">Uncharacterized protein</fullName>
    </submittedName>
</protein>
<dbReference type="AlphaFoldDB" id="A0A124E8M5"/>
<accession>A0A124E8M5</accession>